<organism evidence="2 3">
    <name type="scientific">Oikopleura dioica</name>
    <name type="common">Tunicate</name>
    <dbReference type="NCBI Taxonomy" id="34765"/>
    <lineage>
        <taxon>Eukaryota</taxon>
        <taxon>Metazoa</taxon>
        <taxon>Chordata</taxon>
        <taxon>Tunicata</taxon>
        <taxon>Appendicularia</taxon>
        <taxon>Copelata</taxon>
        <taxon>Oikopleuridae</taxon>
        <taxon>Oikopleura</taxon>
    </lineage>
</organism>
<feature type="transmembrane region" description="Helical" evidence="1">
    <location>
        <begin position="24"/>
        <end position="42"/>
    </location>
</feature>
<evidence type="ECO:0000313" key="3">
    <source>
        <dbReference type="Proteomes" id="UP001158576"/>
    </source>
</evidence>
<sequence>MLFLLNLNVLANKRISHHVMYDNVLWLDVLELLFCFVLLVMNGFLVKRFIKRKVFTDLEIFRYFWLSLSCIPVILIMFICRIGQLHGSWVGAKAYGDDIYTALGLQKITSKAGQKAGLLIFYDMPAQQFVLESFIFLKQMVVMIFFGCQFSRKGNGRVRSIDNKKLVSESATSGSSNAETKKRRKISSAEIQRAVEETASQDSLNVPDIETDLHSITDPIDQMYRQYGISK</sequence>
<feature type="transmembrane region" description="Helical" evidence="1">
    <location>
        <begin position="129"/>
        <end position="150"/>
    </location>
</feature>
<dbReference type="EMBL" id="OU015568">
    <property type="protein sequence ID" value="CAG5082348.1"/>
    <property type="molecule type" value="Genomic_DNA"/>
</dbReference>
<keyword evidence="1" id="KW-0812">Transmembrane</keyword>
<evidence type="ECO:0000313" key="2">
    <source>
        <dbReference type="EMBL" id="CAG5082348.1"/>
    </source>
</evidence>
<name>A0ABN7RRV6_OIKDI</name>
<feature type="transmembrane region" description="Helical" evidence="1">
    <location>
        <begin position="63"/>
        <end position="84"/>
    </location>
</feature>
<accession>A0ABN7RRV6</accession>
<evidence type="ECO:0000256" key="1">
    <source>
        <dbReference type="SAM" id="Phobius"/>
    </source>
</evidence>
<proteinExistence type="predicted"/>
<gene>
    <name evidence="2" type="ORF">OKIOD_LOCUS1660</name>
</gene>
<keyword evidence="3" id="KW-1185">Reference proteome</keyword>
<reference evidence="2 3" key="1">
    <citation type="submission" date="2021-04" db="EMBL/GenBank/DDBJ databases">
        <authorList>
            <person name="Bliznina A."/>
        </authorList>
    </citation>
    <scope>NUCLEOTIDE SEQUENCE [LARGE SCALE GENOMIC DNA]</scope>
</reference>
<protein>
    <submittedName>
        <fullName evidence="2">Oidioi.mRNA.OKI2018_I69.PAR.g10102.t1.cds</fullName>
    </submittedName>
</protein>
<keyword evidence="1" id="KW-0472">Membrane</keyword>
<keyword evidence="1" id="KW-1133">Transmembrane helix</keyword>
<dbReference type="Proteomes" id="UP001158576">
    <property type="component" value="Chromosome PAR"/>
</dbReference>